<accession>A0A5B8MUX7</accession>
<dbReference type="InterPro" id="IPR009976">
    <property type="entry name" value="Sec10-like"/>
</dbReference>
<dbReference type="OrthoDB" id="125856at2759"/>
<dbReference type="GO" id="GO:0006893">
    <property type="term" value="P:Golgi to plasma membrane transport"/>
    <property type="evidence" value="ECO:0007669"/>
    <property type="project" value="TreeGrafter"/>
</dbReference>
<name>A0A5B8MUX7_9CHLO</name>
<protein>
    <submittedName>
        <fullName evidence="3">Subunit Sec10 of exocyst complex</fullName>
    </submittedName>
</protein>
<feature type="region of interest" description="Disordered" evidence="1">
    <location>
        <begin position="28"/>
        <end position="53"/>
    </location>
</feature>
<keyword evidence="4" id="KW-1185">Reference proteome</keyword>
<evidence type="ECO:0000259" key="2">
    <source>
        <dbReference type="Pfam" id="PF07393"/>
    </source>
</evidence>
<dbReference type="GO" id="GO:0000145">
    <property type="term" value="C:exocyst"/>
    <property type="evidence" value="ECO:0007669"/>
    <property type="project" value="TreeGrafter"/>
</dbReference>
<dbReference type="Pfam" id="PF07393">
    <property type="entry name" value="Sec10_HB"/>
    <property type="match status" value="2"/>
</dbReference>
<dbReference type="STRING" id="1764295.A0A5B8MUX7"/>
<evidence type="ECO:0000256" key="1">
    <source>
        <dbReference type="SAM" id="MobiDB-lite"/>
    </source>
</evidence>
<sequence length="787" mass="86919">MGSLGGTEAMSAGEVVNDLVRDLLSSKHASTKGKGAGGHRQENGNPHHVGEGTTTILFELLTRVKEVRDSAERMEKHYLGRRDKILSELRRLAERRAEKDSVQGKTEEQTGKMVKVYETIEARVERVSNLSSHAGERLVRLEKRRDFARESKILLNHLSSFSKTEGCGGGAANQGEATLDKLDDYEAASTAIKLRTLGEKLLVGTSDLGMSNLASPKPVVRNELATIVERIQVYCDKLESRLIVTFDKNLRHKNFPGMRECSRSLLLFQGGGRLVSHYLASLPIFLETNPKVLGDEVAAILEGGANGNKTVKQLTDVLGRWYKHSLESVKKERVVINEVFPNAEELTNKLVQRLFEQNLQAYLTAVLAPSQESAAASGTSDDIQSFLRIVAAAYEKTRQLATGLQSIGCTGIDVDAKSSELFGEHLDEYPEIEFRLLEAIYSFKKKENLGKELSYDIIGQYFDLSKEAIARCMLLCLDQDKSDSMQRMFSSNSSRYASSFSLVDQVYQYMIAGLQTAMDATDKACSSLSASALANEPDLEALNKKLIGTSLENLFTAIHTLTTCIQRFEACVREEILDDKLPESLRENCGESLYSFVGLLENSVAQALSFGISNCLQILAKVLKSRQKRTEFCPQDDILGMGAMGKVTPACTVAVGCIRAVHALCVSKLGEANIIPFMAEFGESIFQTLKQHFGSFTYNPQGALRLKRDLAEYTDVFKAVAAAGVSKSFEQLSEQANLLVVMPESIPDLVEEDLKISKSVVLFWIKLRADYKTAKLQDGQSFDAFFS</sequence>
<dbReference type="PANTHER" id="PTHR12100:SF0">
    <property type="entry name" value="EXOCYST COMPLEX COMPONENT 5"/>
    <property type="match status" value="1"/>
</dbReference>
<gene>
    <name evidence="3" type="ORF">A3770_12p66390</name>
</gene>
<dbReference type="Proteomes" id="UP000316726">
    <property type="component" value="Chromosome 12"/>
</dbReference>
<dbReference type="PANTHER" id="PTHR12100">
    <property type="entry name" value="SEC10"/>
    <property type="match status" value="1"/>
</dbReference>
<reference evidence="3 4" key="1">
    <citation type="submission" date="2018-07" db="EMBL/GenBank/DDBJ databases">
        <title>The complete nuclear genome of the prasinophyte Chloropicon primus (CCMP1205).</title>
        <authorList>
            <person name="Pombert J.-F."/>
            <person name="Otis C."/>
            <person name="Turmel M."/>
            <person name="Lemieux C."/>
        </authorList>
    </citation>
    <scope>NUCLEOTIDE SEQUENCE [LARGE SCALE GENOMIC DNA]</scope>
    <source>
        <strain evidence="3 4">CCMP1205</strain>
    </source>
</reference>
<dbReference type="EMBL" id="CP031045">
    <property type="protein sequence ID" value="QDZ24121.1"/>
    <property type="molecule type" value="Genomic_DNA"/>
</dbReference>
<evidence type="ECO:0000313" key="3">
    <source>
        <dbReference type="EMBL" id="QDZ24121.1"/>
    </source>
</evidence>
<dbReference type="AlphaFoldDB" id="A0A5B8MUX7"/>
<feature type="domain" description="Exocyst complex component Sec10-like alpha-helical bundle" evidence="2">
    <location>
        <begin position="451"/>
        <end position="778"/>
    </location>
</feature>
<feature type="domain" description="Exocyst complex component Sec10-like alpha-helical bundle" evidence="2">
    <location>
        <begin position="186"/>
        <end position="442"/>
    </location>
</feature>
<dbReference type="GO" id="GO:0006887">
    <property type="term" value="P:exocytosis"/>
    <property type="evidence" value="ECO:0007669"/>
    <property type="project" value="TreeGrafter"/>
</dbReference>
<evidence type="ECO:0000313" key="4">
    <source>
        <dbReference type="Proteomes" id="UP000316726"/>
    </source>
</evidence>
<proteinExistence type="predicted"/>
<organism evidence="3 4">
    <name type="scientific">Chloropicon primus</name>
    <dbReference type="NCBI Taxonomy" id="1764295"/>
    <lineage>
        <taxon>Eukaryota</taxon>
        <taxon>Viridiplantae</taxon>
        <taxon>Chlorophyta</taxon>
        <taxon>Chloropicophyceae</taxon>
        <taxon>Chloropicales</taxon>
        <taxon>Chloropicaceae</taxon>
        <taxon>Chloropicon</taxon>
    </lineage>
</organism>
<dbReference type="InterPro" id="IPR048627">
    <property type="entry name" value="Sec10_HB"/>
</dbReference>